<reference evidence="2 3" key="1">
    <citation type="journal article" date="2016" name="Mol. Biol. Evol.">
        <title>Comparative Genomics of Early-Diverging Mushroom-Forming Fungi Provides Insights into the Origins of Lignocellulose Decay Capabilities.</title>
        <authorList>
            <person name="Nagy L.G."/>
            <person name="Riley R."/>
            <person name="Tritt A."/>
            <person name="Adam C."/>
            <person name="Daum C."/>
            <person name="Floudas D."/>
            <person name="Sun H."/>
            <person name="Yadav J.S."/>
            <person name="Pangilinan J."/>
            <person name="Larsson K.H."/>
            <person name="Matsuura K."/>
            <person name="Barry K."/>
            <person name="Labutti K."/>
            <person name="Kuo R."/>
            <person name="Ohm R.A."/>
            <person name="Bhattacharya S.S."/>
            <person name="Shirouzu T."/>
            <person name="Yoshinaga Y."/>
            <person name="Martin F.M."/>
            <person name="Grigoriev I.V."/>
            <person name="Hibbett D.S."/>
        </authorList>
    </citation>
    <scope>NUCLEOTIDE SEQUENCE [LARGE SCALE GENOMIC DNA]</scope>
    <source>
        <strain evidence="2 3">HHB9708</strain>
    </source>
</reference>
<name>A0A164PX03_9AGAM</name>
<proteinExistence type="predicted"/>
<protein>
    <submittedName>
        <fullName evidence="2">Uncharacterized protein</fullName>
    </submittedName>
</protein>
<evidence type="ECO:0000256" key="1">
    <source>
        <dbReference type="SAM" id="MobiDB-lite"/>
    </source>
</evidence>
<evidence type="ECO:0000313" key="2">
    <source>
        <dbReference type="EMBL" id="KZS89112.1"/>
    </source>
</evidence>
<accession>A0A164PX03</accession>
<dbReference type="EMBL" id="KV419430">
    <property type="protein sequence ID" value="KZS89112.1"/>
    <property type="molecule type" value="Genomic_DNA"/>
</dbReference>
<feature type="region of interest" description="Disordered" evidence="1">
    <location>
        <begin position="1"/>
        <end position="36"/>
    </location>
</feature>
<dbReference type="AlphaFoldDB" id="A0A164PX03"/>
<gene>
    <name evidence="2" type="ORF">SISNIDRAFT_552270</name>
</gene>
<sequence>MSDTDAPARLGETQKLDNDGNPYGPGEQETREENKANAMSRVKNMLYRLMGASKDADANERRAVARSINMTFK</sequence>
<keyword evidence="3" id="KW-1185">Reference proteome</keyword>
<dbReference type="Proteomes" id="UP000076722">
    <property type="component" value="Unassembled WGS sequence"/>
</dbReference>
<evidence type="ECO:0000313" key="3">
    <source>
        <dbReference type="Proteomes" id="UP000076722"/>
    </source>
</evidence>
<organism evidence="2 3">
    <name type="scientific">Sistotremastrum niveocremeum HHB9708</name>
    <dbReference type="NCBI Taxonomy" id="1314777"/>
    <lineage>
        <taxon>Eukaryota</taxon>
        <taxon>Fungi</taxon>
        <taxon>Dikarya</taxon>
        <taxon>Basidiomycota</taxon>
        <taxon>Agaricomycotina</taxon>
        <taxon>Agaricomycetes</taxon>
        <taxon>Sistotremastrales</taxon>
        <taxon>Sistotremastraceae</taxon>
        <taxon>Sertulicium</taxon>
        <taxon>Sertulicium niveocremeum</taxon>
    </lineage>
</organism>